<gene>
    <name evidence="5" type="ORF">SAMN05661044_03983</name>
</gene>
<evidence type="ECO:0000256" key="3">
    <source>
        <dbReference type="ARBA" id="ARBA00022737"/>
    </source>
</evidence>
<comment type="similarity">
    <text evidence="1">Belongs to the transferase hexapeptide repeat family.</text>
</comment>
<evidence type="ECO:0000313" key="6">
    <source>
        <dbReference type="Proteomes" id="UP000199421"/>
    </source>
</evidence>
<sequence>MGLISRLKNRINHFLKRSLLDSNVIIGRNIKLGKGITLKGSIISGEIIVGAGCKIYKAHMNGKIEIGENTSIWGPNIVLETNINKITIGNYCSIARNVIIQEYNHNVNRFTTYYLNKNILENNIEDTISKGDVNIGHDVWIGSNAVILSGVTIGTGAVVGANSVVTKDIPAYAIVGGSPAKLIKYRFKENVIQELLRLAWWNWPVKEIISRHEELDLLVREGK</sequence>
<dbReference type="GO" id="GO:0016746">
    <property type="term" value="F:acyltransferase activity"/>
    <property type="evidence" value="ECO:0007669"/>
    <property type="project" value="UniProtKB-KW"/>
</dbReference>
<dbReference type="InterPro" id="IPR001451">
    <property type="entry name" value="Hexapep"/>
</dbReference>
<dbReference type="PANTHER" id="PTHR43300:SF11">
    <property type="entry name" value="ACETYLTRANSFERASE RV3034C-RELATED"/>
    <property type="match status" value="1"/>
</dbReference>
<dbReference type="InterPro" id="IPR011004">
    <property type="entry name" value="Trimer_LpxA-like_sf"/>
</dbReference>
<dbReference type="RefSeq" id="WP_238383830.1">
    <property type="nucleotide sequence ID" value="NZ_FOAF01000006.1"/>
</dbReference>
<dbReference type="SUPFAM" id="SSF51161">
    <property type="entry name" value="Trimeric LpxA-like enzymes"/>
    <property type="match status" value="1"/>
</dbReference>
<evidence type="ECO:0000313" key="5">
    <source>
        <dbReference type="EMBL" id="SEM01424.1"/>
    </source>
</evidence>
<dbReference type="InterPro" id="IPR018357">
    <property type="entry name" value="Hexapep_transf_CS"/>
</dbReference>
<dbReference type="PANTHER" id="PTHR43300">
    <property type="entry name" value="ACETYLTRANSFERASE"/>
    <property type="match status" value="1"/>
</dbReference>
<dbReference type="PROSITE" id="PS00101">
    <property type="entry name" value="HEXAPEP_TRANSFERASES"/>
    <property type="match status" value="1"/>
</dbReference>
<keyword evidence="6" id="KW-1185">Reference proteome</keyword>
<protein>
    <submittedName>
        <fullName evidence="5">Acetyltransferase (Isoleucine patch superfamily)</fullName>
    </submittedName>
</protein>
<evidence type="ECO:0000256" key="4">
    <source>
        <dbReference type="ARBA" id="ARBA00023315"/>
    </source>
</evidence>
<keyword evidence="4" id="KW-0012">Acyltransferase</keyword>
<organism evidence="5 6">
    <name type="scientific">Olivibacter domesticus</name>
    <name type="common">Pseudosphingobacterium domesticum</name>
    <dbReference type="NCBI Taxonomy" id="407022"/>
    <lineage>
        <taxon>Bacteria</taxon>
        <taxon>Pseudomonadati</taxon>
        <taxon>Bacteroidota</taxon>
        <taxon>Sphingobacteriia</taxon>
        <taxon>Sphingobacteriales</taxon>
        <taxon>Sphingobacteriaceae</taxon>
        <taxon>Olivibacter</taxon>
    </lineage>
</organism>
<keyword evidence="3" id="KW-0677">Repeat</keyword>
<dbReference type="Pfam" id="PF00132">
    <property type="entry name" value="Hexapep"/>
    <property type="match status" value="1"/>
</dbReference>
<dbReference type="CDD" id="cd03349">
    <property type="entry name" value="LbH_XAT"/>
    <property type="match status" value="1"/>
</dbReference>
<keyword evidence="2 5" id="KW-0808">Transferase</keyword>
<dbReference type="Gene3D" id="2.160.10.10">
    <property type="entry name" value="Hexapeptide repeat proteins"/>
    <property type="match status" value="1"/>
</dbReference>
<accession>A0A1H7UX52</accession>
<dbReference type="EMBL" id="FOAF01000006">
    <property type="protein sequence ID" value="SEM01424.1"/>
    <property type="molecule type" value="Genomic_DNA"/>
</dbReference>
<evidence type="ECO:0000256" key="2">
    <source>
        <dbReference type="ARBA" id="ARBA00022679"/>
    </source>
</evidence>
<dbReference type="AlphaFoldDB" id="A0A1H7UX52"/>
<evidence type="ECO:0000256" key="1">
    <source>
        <dbReference type="ARBA" id="ARBA00007274"/>
    </source>
</evidence>
<proteinExistence type="inferred from homology"/>
<reference evidence="6" key="1">
    <citation type="submission" date="2016-10" db="EMBL/GenBank/DDBJ databases">
        <authorList>
            <person name="Varghese N."/>
            <person name="Submissions S."/>
        </authorList>
    </citation>
    <scope>NUCLEOTIDE SEQUENCE [LARGE SCALE GENOMIC DNA]</scope>
    <source>
        <strain evidence="6">DSM 18733</strain>
    </source>
</reference>
<name>A0A1H7UX52_OLID1</name>
<dbReference type="Proteomes" id="UP000199421">
    <property type="component" value="Unassembled WGS sequence"/>
</dbReference>
<dbReference type="STRING" id="407022.SAMN05661044_03983"/>
<dbReference type="InterPro" id="IPR050179">
    <property type="entry name" value="Trans_hexapeptide_repeat"/>
</dbReference>